<dbReference type="InterPro" id="IPR007587">
    <property type="entry name" value="SAPS"/>
</dbReference>
<feature type="compositionally biased region" description="Polar residues" evidence="3">
    <location>
        <begin position="1069"/>
        <end position="1083"/>
    </location>
</feature>
<feature type="compositionally biased region" description="Polar residues" evidence="3">
    <location>
        <begin position="948"/>
        <end position="967"/>
    </location>
</feature>
<dbReference type="GO" id="GO:0019903">
    <property type="term" value="F:protein phosphatase binding"/>
    <property type="evidence" value="ECO:0007669"/>
    <property type="project" value="InterPro"/>
</dbReference>
<evidence type="ECO:0000256" key="3">
    <source>
        <dbReference type="SAM" id="MobiDB-lite"/>
    </source>
</evidence>
<protein>
    <submittedName>
        <fullName evidence="5">Serine/threonine-protein phosphatase 6 regulatory subunit 3-like isoform X10</fullName>
    </submittedName>
</protein>
<dbReference type="RefSeq" id="XP_035662184.1">
    <property type="nucleotide sequence ID" value="XM_035806291.1"/>
</dbReference>
<feature type="region of interest" description="Disordered" evidence="3">
    <location>
        <begin position="419"/>
        <end position="441"/>
    </location>
</feature>
<evidence type="ECO:0000313" key="5">
    <source>
        <dbReference type="RefSeq" id="XP_035662184.1"/>
    </source>
</evidence>
<sequence length="1117" mass="123258">MFWKFDLHTTSHIDTLLDKEDVTLTELLDEDDVLQECKAQNRKLIDFLIRPEVMEELVNLITQDPPDDVEEKIRYKYPNTACELLTSDVSQINDKLGDDEALLNKLWSFLEAEPPLNPLLASFFSKVMGMLLARKTAMPQQDWDEGYKMLDFLRQKEDVVGLLITHLSTSAIMDLLLRLLTSVDAPELRTEMLQWLDDQKLIQRLIEVLDPTGDEEKHSNAAQSLCDIIRLSREHMSQLQEQAENDPLLTTMEKQETVEELLNVILNGEKTESALVNGISVLLTLLEFKKPGLQYFWSCSPDGQDQMTPLDAERLAQGVSSAILGITPRLKELHQLLIEPPKVKQRPMPTSVGTMDPPFGNTRLHVCRLMASLLLTNTHQVNIELANLGTLDIMLDCFFRYIWNNFLHTQVEQCINTILTNPPSDDSPNQEGNPEPKHPLINNLLGQSRIIQRILDKWEEDQQIETQGGNRRGYMGHLTRIANSLQTCLEKGPNKDLVKEIFKEVPEDYRERWETFVSGSLAEINKKNTVDLTTKRQRAVFSRYAETVEDKVGSHPLHSSSEDDDSDFKDIPFPPDSSLQQAFSDYQMQQMTSTFIDQFGFNDEEFADQEENVNAPFDRISDINFSTNANEENPNSALFEACCNERISTFDDSGSDEEDIWEEKELTFSSVVESRQSTISTTSNDQGSDGSDNSSDSEEDSEDTTSPLRSDKPPSPLKTSSPKPDASPASPSASEDTKMDVDNSDGWTATFDESPMDAAPIAMETGAGGWDDVTTTTNKTATDDGWANFDSVPPSKPSGSEKQDDWASFADFTPLGPSDSNNPEPRSSSPIAMETNEAPTDGLRKGVAYLMASAPADLATTVQQSTRLPEVGESSTDPEDEFTSIRNSQPLANTVEAMNVDETPQQTEQPNRTGVTEGTPASETRPTETGEAPAEEKMGAASSREQSETVQGSPAKDGSSSLKQGNSDNRETRTSSSSPTPSPSASPTKPAQPNTPATVGDKDQSNNNTQHQQQQQQQQGTEQGSPGNTNDPTEELSQNFNILSSGVTKKEGEEAKSAPTPGAPKTDNSHVNQTDPAATTENSVEMKIGAMETMRPEGTKAPVETLVPATGAANGPV</sequence>
<dbReference type="SUPFAM" id="SSF48371">
    <property type="entry name" value="ARM repeat"/>
    <property type="match status" value="1"/>
</dbReference>
<organism evidence="4 5">
    <name type="scientific">Branchiostoma floridae</name>
    <name type="common">Florida lancelet</name>
    <name type="synonym">Amphioxus</name>
    <dbReference type="NCBI Taxonomy" id="7739"/>
    <lineage>
        <taxon>Eukaryota</taxon>
        <taxon>Metazoa</taxon>
        <taxon>Chordata</taxon>
        <taxon>Cephalochordata</taxon>
        <taxon>Leptocardii</taxon>
        <taxon>Amphioxiformes</taxon>
        <taxon>Branchiostomatidae</taxon>
        <taxon>Branchiostoma</taxon>
    </lineage>
</organism>
<keyword evidence="4" id="KW-1185">Reference proteome</keyword>
<dbReference type="InterPro" id="IPR016024">
    <property type="entry name" value="ARM-type_fold"/>
</dbReference>
<accession>A0A9J7HM93</accession>
<feature type="region of interest" description="Disordered" evidence="3">
    <location>
        <begin position="551"/>
        <end position="574"/>
    </location>
</feature>
<gene>
    <name evidence="5" type="primary">LOC118406343</name>
</gene>
<dbReference type="PANTHER" id="PTHR12634:SF8">
    <property type="entry name" value="FIERY MOUNTAIN, ISOFORM D"/>
    <property type="match status" value="1"/>
</dbReference>
<feature type="compositionally biased region" description="Low complexity" evidence="3">
    <location>
        <begin position="974"/>
        <end position="988"/>
    </location>
</feature>
<feature type="compositionally biased region" description="Low complexity" evidence="3">
    <location>
        <begin position="680"/>
        <end position="694"/>
    </location>
</feature>
<feature type="compositionally biased region" description="Low complexity" evidence="3">
    <location>
        <begin position="717"/>
        <end position="734"/>
    </location>
</feature>
<dbReference type="Proteomes" id="UP000001554">
    <property type="component" value="Chromosome 19"/>
</dbReference>
<keyword evidence="2" id="KW-0131">Cell cycle</keyword>
<comment type="similarity">
    <text evidence="1">Belongs to the SAPS family.</text>
</comment>
<dbReference type="PANTHER" id="PTHR12634">
    <property type="entry name" value="SIT4 YEAST -ASSOCIATING PROTEIN-RELATED"/>
    <property type="match status" value="1"/>
</dbReference>
<reference evidence="4" key="1">
    <citation type="journal article" date="2020" name="Nat. Ecol. Evol.">
        <title>Deeply conserved synteny resolves early events in vertebrate evolution.</title>
        <authorList>
            <person name="Simakov O."/>
            <person name="Marletaz F."/>
            <person name="Yue J.X."/>
            <person name="O'Connell B."/>
            <person name="Jenkins J."/>
            <person name="Brandt A."/>
            <person name="Calef R."/>
            <person name="Tung C.H."/>
            <person name="Huang T.K."/>
            <person name="Schmutz J."/>
            <person name="Satoh N."/>
            <person name="Yu J.K."/>
            <person name="Putnam N.H."/>
            <person name="Green R.E."/>
            <person name="Rokhsar D.S."/>
        </authorList>
    </citation>
    <scope>NUCLEOTIDE SEQUENCE [LARGE SCALE GENOMIC DNA]</scope>
    <source>
        <strain evidence="4">S238N-H82</strain>
    </source>
</reference>
<feature type="compositionally biased region" description="Polar residues" evidence="3">
    <location>
        <begin position="902"/>
        <end position="924"/>
    </location>
</feature>
<feature type="compositionally biased region" description="Low complexity" evidence="3">
    <location>
        <begin position="771"/>
        <end position="784"/>
    </location>
</feature>
<feature type="compositionally biased region" description="Polar residues" evidence="3">
    <location>
        <begin position="667"/>
        <end position="679"/>
    </location>
</feature>
<evidence type="ECO:0000256" key="2">
    <source>
        <dbReference type="ARBA" id="ARBA00023306"/>
    </source>
</evidence>
<evidence type="ECO:0000313" key="4">
    <source>
        <dbReference type="Proteomes" id="UP000001554"/>
    </source>
</evidence>
<feature type="region of interest" description="Disordered" evidence="3">
    <location>
        <begin position="860"/>
        <end position="1117"/>
    </location>
</feature>
<evidence type="ECO:0000256" key="1">
    <source>
        <dbReference type="ARBA" id="ARBA00006180"/>
    </source>
</evidence>
<proteinExistence type="inferred from homology"/>
<dbReference type="Pfam" id="PF04499">
    <property type="entry name" value="SAPS"/>
    <property type="match status" value="1"/>
</dbReference>
<feature type="region of interest" description="Disordered" evidence="3">
    <location>
        <begin position="667"/>
        <end position="846"/>
    </location>
</feature>
<feature type="compositionally biased region" description="Polar residues" evidence="3">
    <location>
        <begin position="419"/>
        <end position="432"/>
    </location>
</feature>
<reference evidence="5" key="2">
    <citation type="submission" date="2025-08" db="UniProtKB">
        <authorList>
            <consortium name="RefSeq"/>
        </authorList>
    </citation>
    <scope>IDENTIFICATION</scope>
    <source>
        <strain evidence="5">S238N-H82</strain>
        <tissue evidence="5">Testes</tissue>
    </source>
</reference>
<feature type="compositionally biased region" description="Polar residues" evidence="3">
    <location>
        <begin position="818"/>
        <end position="830"/>
    </location>
</feature>
<dbReference type="GeneID" id="118406343"/>
<name>A0A9J7HM93_BRAFL</name>
<feature type="compositionally biased region" description="Low complexity" evidence="3">
    <location>
        <begin position="1010"/>
        <end position="1019"/>
    </location>
</feature>
<dbReference type="AlphaFoldDB" id="A0A9J7HM93"/>
<feature type="compositionally biased region" description="Polar residues" evidence="3">
    <location>
        <begin position="1020"/>
        <end position="1047"/>
    </location>
</feature>